<dbReference type="GO" id="GO:0005737">
    <property type="term" value="C:cytoplasm"/>
    <property type="evidence" value="ECO:0007669"/>
    <property type="project" value="TreeGrafter"/>
</dbReference>
<feature type="compositionally biased region" description="Basic and acidic residues" evidence="3">
    <location>
        <begin position="1"/>
        <end position="32"/>
    </location>
</feature>
<dbReference type="OrthoDB" id="271595at2759"/>
<evidence type="ECO:0000256" key="1">
    <source>
        <dbReference type="ARBA" id="ARBA00022603"/>
    </source>
</evidence>
<dbReference type="GO" id="GO:0030488">
    <property type="term" value="P:tRNA methylation"/>
    <property type="evidence" value="ECO:0007669"/>
    <property type="project" value="TreeGrafter"/>
</dbReference>
<sequence>MAKIRGSDHIEKEIVMAEQHTFDSSDERRREEEAEAAGPQYEEKNVHEVYEAIAEHFSRTRYKPWPIVERFLLSQPPGSIGLDIGCGNGKYLSVVGRQQGVFIIGSDRSPSLTTIASTSHQEHDAIVADTLSLPHPAASFDFAICIAVIHHFSTRERRVAAVGEVLGVLLRKPGGTEGELERGAGRALIYVWALEQKNSRRGWDEGGEQDVMVPWVLTTPKPAQSRKEKKKPRQQHGNRGVEDKSMEMTNEDVDATVVDASSQIVNPPDASADTEKPKEAEKNTPQTYLRYYHLYRQGELEEDVVTAGGKVVESGYEKDNWWAIIEPGV</sequence>
<dbReference type="Pfam" id="PF08241">
    <property type="entry name" value="Methyltransf_11"/>
    <property type="match status" value="1"/>
</dbReference>
<dbReference type="EMBL" id="MU006614">
    <property type="protein sequence ID" value="KAF2742150.1"/>
    <property type="molecule type" value="Genomic_DNA"/>
</dbReference>
<feature type="region of interest" description="Disordered" evidence="3">
    <location>
        <begin position="218"/>
        <end position="248"/>
    </location>
</feature>
<dbReference type="GO" id="GO:0002098">
    <property type="term" value="P:tRNA wobble uridine modification"/>
    <property type="evidence" value="ECO:0007669"/>
    <property type="project" value="TreeGrafter"/>
</dbReference>
<reference evidence="5" key="1">
    <citation type="journal article" date="2020" name="Stud. Mycol.">
        <title>101 Dothideomycetes genomes: a test case for predicting lifestyles and emergence of pathogens.</title>
        <authorList>
            <person name="Haridas S."/>
            <person name="Albert R."/>
            <person name="Binder M."/>
            <person name="Bloem J."/>
            <person name="Labutti K."/>
            <person name="Salamov A."/>
            <person name="Andreopoulos B."/>
            <person name="Baker S."/>
            <person name="Barry K."/>
            <person name="Bills G."/>
            <person name="Bluhm B."/>
            <person name="Cannon C."/>
            <person name="Castanera R."/>
            <person name="Culley D."/>
            <person name="Daum C."/>
            <person name="Ezra D."/>
            <person name="Gonzalez J."/>
            <person name="Henrissat B."/>
            <person name="Kuo A."/>
            <person name="Liang C."/>
            <person name="Lipzen A."/>
            <person name="Lutzoni F."/>
            <person name="Magnuson J."/>
            <person name="Mondo S."/>
            <person name="Nolan M."/>
            <person name="Ohm R."/>
            <person name="Pangilinan J."/>
            <person name="Park H.-J."/>
            <person name="Ramirez L."/>
            <person name="Alfaro M."/>
            <person name="Sun H."/>
            <person name="Tritt A."/>
            <person name="Yoshinaga Y."/>
            <person name="Zwiers L.-H."/>
            <person name="Turgeon B."/>
            <person name="Goodwin S."/>
            <person name="Spatafora J."/>
            <person name="Crous P."/>
            <person name="Grigoriev I."/>
        </authorList>
    </citation>
    <scope>NUCLEOTIDE SEQUENCE</scope>
    <source>
        <strain evidence="5">CBS 119925</strain>
    </source>
</reference>
<feature type="compositionally biased region" description="Basic residues" evidence="3">
    <location>
        <begin position="227"/>
        <end position="236"/>
    </location>
</feature>
<keyword evidence="1 5" id="KW-0489">Methyltransferase</keyword>
<keyword evidence="6" id="KW-1185">Reference proteome</keyword>
<dbReference type="GO" id="GO:0000049">
    <property type="term" value="F:tRNA binding"/>
    <property type="evidence" value="ECO:0007669"/>
    <property type="project" value="TreeGrafter"/>
</dbReference>
<feature type="compositionally biased region" description="Basic and acidic residues" evidence="3">
    <location>
        <begin position="273"/>
        <end position="282"/>
    </location>
</feature>
<feature type="region of interest" description="Disordered" evidence="3">
    <location>
        <begin position="262"/>
        <end position="285"/>
    </location>
</feature>
<accession>A0A6A6UXM5</accession>
<keyword evidence="2" id="KW-0808">Transferase</keyword>
<dbReference type="SUPFAM" id="SSF53335">
    <property type="entry name" value="S-adenosyl-L-methionine-dependent methyltransferases"/>
    <property type="match status" value="1"/>
</dbReference>
<proteinExistence type="predicted"/>
<evidence type="ECO:0000259" key="4">
    <source>
        <dbReference type="Pfam" id="PF08241"/>
    </source>
</evidence>
<feature type="domain" description="Methyltransferase type 11" evidence="4">
    <location>
        <begin position="82"/>
        <end position="175"/>
    </location>
</feature>
<name>A0A6A6UXM5_9PLEO</name>
<evidence type="ECO:0000313" key="6">
    <source>
        <dbReference type="Proteomes" id="UP000799440"/>
    </source>
</evidence>
<protein>
    <submittedName>
        <fullName evidence="5">S-adenosyl-L-methionine-dependent methyltransferase</fullName>
    </submittedName>
</protein>
<dbReference type="GO" id="GO:0005634">
    <property type="term" value="C:nucleus"/>
    <property type="evidence" value="ECO:0007669"/>
    <property type="project" value="TreeGrafter"/>
</dbReference>
<dbReference type="GO" id="GO:0106335">
    <property type="term" value="F:tRNA (5-carboxymethyluridine(34)-5-O)-methyltransferase activity"/>
    <property type="evidence" value="ECO:0007669"/>
    <property type="project" value="TreeGrafter"/>
</dbReference>
<dbReference type="AlphaFoldDB" id="A0A6A6UXM5"/>
<dbReference type="Gene3D" id="3.40.50.150">
    <property type="entry name" value="Vaccinia Virus protein VP39"/>
    <property type="match status" value="1"/>
</dbReference>
<dbReference type="Proteomes" id="UP000799440">
    <property type="component" value="Unassembled WGS sequence"/>
</dbReference>
<dbReference type="PANTHER" id="PTHR13069">
    <property type="entry name" value="ALKYLATED DNA REPAIR PROTEIN ALKB HOMOLOG 8"/>
    <property type="match status" value="1"/>
</dbReference>
<dbReference type="InterPro" id="IPR029063">
    <property type="entry name" value="SAM-dependent_MTases_sf"/>
</dbReference>
<dbReference type="CDD" id="cd02440">
    <property type="entry name" value="AdoMet_MTases"/>
    <property type="match status" value="1"/>
</dbReference>
<dbReference type="PANTHER" id="PTHR13069:SF21">
    <property type="entry name" value="ALKYLATED DNA REPAIR PROTEIN ALKB HOMOLOG 8"/>
    <property type="match status" value="1"/>
</dbReference>
<evidence type="ECO:0000256" key="3">
    <source>
        <dbReference type="SAM" id="MobiDB-lite"/>
    </source>
</evidence>
<dbReference type="InterPro" id="IPR051422">
    <property type="entry name" value="AlkB_tRNA_MeTrf/Diox"/>
</dbReference>
<evidence type="ECO:0000256" key="2">
    <source>
        <dbReference type="ARBA" id="ARBA00022679"/>
    </source>
</evidence>
<organism evidence="5 6">
    <name type="scientific">Sporormia fimetaria CBS 119925</name>
    <dbReference type="NCBI Taxonomy" id="1340428"/>
    <lineage>
        <taxon>Eukaryota</taxon>
        <taxon>Fungi</taxon>
        <taxon>Dikarya</taxon>
        <taxon>Ascomycota</taxon>
        <taxon>Pezizomycotina</taxon>
        <taxon>Dothideomycetes</taxon>
        <taxon>Pleosporomycetidae</taxon>
        <taxon>Pleosporales</taxon>
        <taxon>Sporormiaceae</taxon>
        <taxon>Sporormia</taxon>
    </lineage>
</organism>
<gene>
    <name evidence="5" type="ORF">M011DRAFT_490809</name>
</gene>
<evidence type="ECO:0000313" key="5">
    <source>
        <dbReference type="EMBL" id="KAF2742150.1"/>
    </source>
</evidence>
<dbReference type="GO" id="GO:0008757">
    <property type="term" value="F:S-adenosylmethionine-dependent methyltransferase activity"/>
    <property type="evidence" value="ECO:0007669"/>
    <property type="project" value="InterPro"/>
</dbReference>
<feature type="region of interest" description="Disordered" evidence="3">
    <location>
        <begin position="1"/>
        <end position="42"/>
    </location>
</feature>
<dbReference type="InterPro" id="IPR013216">
    <property type="entry name" value="Methyltransf_11"/>
</dbReference>